<dbReference type="AlphaFoldDB" id="A0A2S6IGG0"/>
<dbReference type="RefSeq" id="WP_104516258.1">
    <property type="nucleotide sequence ID" value="NZ_MQVW01000012.1"/>
</dbReference>
<accession>A0A2S6IGG0</accession>
<evidence type="ECO:0000313" key="3">
    <source>
        <dbReference type="Proteomes" id="UP000239002"/>
    </source>
</evidence>
<dbReference type="GO" id="GO:0016787">
    <property type="term" value="F:hydrolase activity"/>
    <property type="evidence" value="ECO:0007669"/>
    <property type="project" value="InterPro"/>
</dbReference>
<evidence type="ECO:0000259" key="1">
    <source>
        <dbReference type="Pfam" id="PF02230"/>
    </source>
</evidence>
<proteinExistence type="predicted"/>
<dbReference type="Proteomes" id="UP000239002">
    <property type="component" value="Unassembled WGS sequence"/>
</dbReference>
<dbReference type="EMBL" id="PTJE01000007">
    <property type="protein sequence ID" value="PPK93305.1"/>
    <property type="molecule type" value="Genomic_DNA"/>
</dbReference>
<dbReference type="Gene3D" id="3.40.50.1820">
    <property type="entry name" value="alpha/beta hydrolase"/>
    <property type="match status" value="1"/>
</dbReference>
<evidence type="ECO:0000313" key="2">
    <source>
        <dbReference type="EMBL" id="PPK93305.1"/>
    </source>
</evidence>
<protein>
    <submittedName>
        <fullName evidence="2">Putative esterase</fullName>
    </submittedName>
</protein>
<dbReference type="InterPro" id="IPR029058">
    <property type="entry name" value="AB_hydrolase_fold"/>
</dbReference>
<sequence>MVKTVSYTHTNSYETLFELTDKTKNIWICFHGLGYLATYFKRYFEGLDSQENYVIVLQAPSKSYIGKGFKHVGACWLTKVDTTQEMGNNLNYIHEVLKTENLVGDPRILLMGYSQGVSIATRFLKSYHHKIKALIMHSGSIPAELDTSDGKHFRDTCSRFIHIAGTLDEYSNEEVIKRESKKIELLFGTKCELYQPEIKHVVHVPLILEIAKSL</sequence>
<dbReference type="SUPFAM" id="SSF53474">
    <property type="entry name" value="alpha/beta-Hydrolases"/>
    <property type="match status" value="1"/>
</dbReference>
<dbReference type="InterPro" id="IPR003140">
    <property type="entry name" value="PLipase/COase/thioEstase"/>
</dbReference>
<feature type="domain" description="Phospholipase/carboxylesterase/thioesterase" evidence="1">
    <location>
        <begin position="20"/>
        <end position="193"/>
    </location>
</feature>
<gene>
    <name evidence="2" type="ORF">LY01_02590</name>
</gene>
<reference evidence="2 3" key="1">
    <citation type="submission" date="2018-02" db="EMBL/GenBank/DDBJ databases">
        <title>Genomic Encyclopedia of Archaeal and Bacterial Type Strains, Phase II (KMG-II): from individual species to whole genera.</title>
        <authorList>
            <person name="Goeker M."/>
        </authorList>
    </citation>
    <scope>NUCLEOTIDE SEQUENCE [LARGE SCALE GENOMIC DNA]</scope>
    <source>
        <strain evidence="2 3">DSM 16809</strain>
    </source>
</reference>
<name>A0A2S6IGG0_9FLAO</name>
<comment type="caution">
    <text evidence="2">The sequence shown here is derived from an EMBL/GenBank/DDBJ whole genome shotgun (WGS) entry which is preliminary data.</text>
</comment>
<keyword evidence="3" id="KW-1185">Reference proteome</keyword>
<organism evidence="2 3">
    <name type="scientific">Nonlabens xylanidelens</name>
    <dbReference type="NCBI Taxonomy" id="191564"/>
    <lineage>
        <taxon>Bacteria</taxon>
        <taxon>Pseudomonadati</taxon>
        <taxon>Bacteroidota</taxon>
        <taxon>Flavobacteriia</taxon>
        <taxon>Flavobacteriales</taxon>
        <taxon>Flavobacteriaceae</taxon>
        <taxon>Nonlabens</taxon>
    </lineage>
</organism>
<dbReference type="OrthoDB" id="595091at2"/>
<dbReference type="Pfam" id="PF02230">
    <property type="entry name" value="Abhydrolase_2"/>
    <property type="match status" value="1"/>
</dbReference>